<dbReference type="PANTHER" id="PTHR17490">
    <property type="entry name" value="SUA5"/>
    <property type="match status" value="1"/>
</dbReference>
<dbReference type="KEGG" id="enn:FRE64_05160"/>
<dbReference type="GO" id="GO:0003725">
    <property type="term" value="F:double-stranded RNA binding"/>
    <property type="evidence" value="ECO:0007669"/>
    <property type="project" value="InterPro"/>
</dbReference>
<keyword evidence="14" id="KW-1185">Reference proteome</keyword>
<keyword evidence="8" id="KW-0547">Nucleotide-binding</keyword>
<comment type="similarity">
    <text evidence="2">Belongs to the SUA5 family.</text>
</comment>
<comment type="subcellular location">
    <subcellularLocation>
        <location evidence="1">Cytoplasm</location>
    </subcellularLocation>
</comment>
<dbReference type="GO" id="GO:0008033">
    <property type="term" value="P:tRNA processing"/>
    <property type="evidence" value="ECO:0007669"/>
    <property type="project" value="UniProtKB-KW"/>
</dbReference>
<comment type="catalytic activity">
    <reaction evidence="11">
        <text>L-threonine + hydrogencarbonate + ATP = L-threonylcarbamoyladenylate + diphosphate + H2O</text>
        <dbReference type="Rhea" id="RHEA:36407"/>
        <dbReference type="ChEBI" id="CHEBI:15377"/>
        <dbReference type="ChEBI" id="CHEBI:17544"/>
        <dbReference type="ChEBI" id="CHEBI:30616"/>
        <dbReference type="ChEBI" id="CHEBI:33019"/>
        <dbReference type="ChEBI" id="CHEBI:57926"/>
        <dbReference type="ChEBI" id="CHEBI:73682"/>
        <dbReference type="EC" id="2.7.7.87"/>
    </reaction>
</comment>
<dbReference type="GO" id="GO:0061710">
    <property type="term" value="F:L-threonylcarbamoyladenylate synthase"/>
    <property type="evidence" value="ECO:0007669"/>
    <property type="project" value="UniProtKB-EC"/>
</dbReference>
<evidence type="ECO:0000256" key="11">
    <source>
        <dbReference type="ARBA" id="ARBA00048366"/>
    </source>
</evidence>
<dbReference type="Gene3D" id="3.90.870.10">
    <property type="entry name" value="DHBP synthase"/>
    <property type="match status" value="1"/>
</dbReference>
<keyword evidence="5" id="KW-0808">Transferase</keyword>
<dbReference type="Proteomes" id="UP000318453">
    <property type="component" value="Chromosome"/>
</dbReference>
<organism evidence="13 14">
    <name type="scientific">Euhalothece natronophila Z-M001</name>
    <dbReference type="NCBI Taxonomy" id="522448"/>
    <lineage>
        <taxon>Bacteria</taxon>
        <taxon>Bacillati</taxon>
        <taxon>Cyanobacteriota</taxon>
        <taxon>Cyanophyceae</taxon>
        <taxon>Oscillatoriophycideae</taxon>
        <taxon>Chroococcales</taxon>
        <taxon>Halothecacae</taxon>
        <taxon>Halothece cluster</taxon>
        <taxon>Euhalothece</taxon>
    </lineage>
</organism>
<keyword evidence="4" id="KW-0963">Cytoplasm</keyword>
<dbReference type="EC" id="2.7.7.87" evidence="3"/>
<evidence type="ECO:0000256" key="6">
    <source>
        <dbReference type="ARBA" id="ARBA00022694"/>
    </source>
</evidence>
<dbReference type="InterPro" id="IPR006070">
    <property type="entry name" value="Sua5-like_dom"/>
</dbReference>
<evidence type="ECO:0000313" key="14">
    <source>
        <dbReference type="Proteomes" id="UP000318453"/>
    </source>
</evidence>
<accession>A0A5B8NMM3</accession>
<keyword evidence="7" id="KW-0548">Nucleotidyltransferase</keyword>
<sequence length="213" mass="23533">MPKTTVVQKSANIVSEIIERLNAGDPIILHTDTTYALIANAYNEEAIHYIFDIKKGTTPQPMALFTRDDHAPEFFKVDHYFKQFLSHFPYPVTLIVKPNENVPAAVSNGFKNIFAVCPDQFVYDLIGEAPFPIAATAASFFGGTRATTVELALRFFDGKIPYAVDGGTTKHKGSGTLIDLTVARPAMLTYGAVSYHDVIKLIPDLELPSHMRK</sequence>
<evidence type="ECO:0000256" key="1">
    <source>
        <dbReference type="ARBA" id="ARBA00004496"/>
    </source>
</evidence>
<name>A0A5B8NMM3_9CHRO</name>
<dbReference type="InterPro" id="IPR050156">
    <property type="entry name" value="TC-AMP_synthase_SUA5"/>
</dbReference>
<evidence type="ECO:0000256" key="4">
    <source>
        <dbReference type="ARBA" id="ARBA00022490"/>
    </source>
</evidence>
<dbReference type="GO" id="GO:0000049">
    <property type="term" value="F:tRNA binding"/>
    <property type="evidence" value="ECO:0007669"/>
    <property type="project" value="TreeGrafter"/>
</dbReference>
<evidence type="ECO:0000256" key="9">
    <source>
        <dbReference type="ARBA" id="ARBA00022840"/>
    </source>
</evidence>
<dbReference type="InterPro" id="IPR017945">
    <property type="entry name" value="DHBP_synth_RibB-like_a/b_dom"/>
</dbReference>
<proteinExistence type="inferred from homology"/>
<dbReference type="OrthoDB" id="9814580at2"/>
<gene>
    <name evidence="13" type="ORF">FRE64_05160</name>
</gene>
<keyword evidence="9" id="KW-0067">ATP-binding</keyword>
<evidence type="ECO:0000256" key="8">
    <source>
        <dbReference type="ARBA" id="ARBA00022741"/>
    </source>
</evidence>
<evidence type="ECO:0000256" key="10">
    <source>
        <dbReference type="ARBA" id="ARBA00029774"/>
    </source>
</evidence>
<reference evidence="13" key="1">
    <citation type="submission" date="2019-08" db="EMBL/GenBank/DDBJ databases">
        <title>Carotenoids and Carotenoid Binding Proteins in the Halophilic Cyanobacterium Euhalothece sp. ZM00.</title>
        <authorList>
            <person name="Cho S.M."/>
            <person name="Song J.Y."/>
            <person name="Park Y.-I."/>
        </authorList>
    </citation>
    <scope>NUCLEOTIDE SEQUENCE [LARGE SCALE GENOMIC DNA]</scope>
    <source>
        <strain evidence="13">Z-M001</strain>
    </source>
</reference>
<evidence type="ECO:0000256" key="2">
    <source>
        <dbReference type="ARBA" id="ARBA00007663"/>
    </source>
</evidence>
<dbReference type="GO" id="GO:0005524">
    <property type="term" value="F:ATP binding"/>
    <property type="evidence" value="ECO:0007669"/>
    <property type="project" value="UniProtKB-KW"/>
</dbReference>
<keyword evidence="6" id="KW-0819">tRNA processing</keyword>
<dbReference type="Pfam" id="PF01300">
    <property type="entry name" value="Sua5_yciO_yrdC"/>
    <property type="match status" value="1"/>
</dbReference>
<evidence type="ECO:0000256" key="7">
    <source>
        <dbReference type="ARBA" id="ARBA00022695"/>
    </source>
</evidence>
<dbReference type="PANTHER" id="PTHR17490:SF16">
    <property type="entry name" value="THREONYLCARBAMOYL-AMP SYNTHASE"/>
    <property type="match status" value="1"/>
</dbReference>
<dbReference type="RefSeq" id="WP_146294972.1">
    <property type="nucleotide sequence ID" value="NZ_CP042326.1"/>
</dbReference>
<evidence type="ECO:0000256" key="3">
    <source>
        <dbReference type="ARBA" id="ARBA00012584"/>
    </source>
</evidence>
<feature type="domain" description="YrdC-like" evidence="12">
    <location>
        <begin position="11"/>
        <end position="193"/>
    </location>
</feature>
<dbReference type="GO" id="GO:0006450">
    <property type="term" value="P:regulation of translational fidelity"/>
    <property type="evidence" value="ECO:0007669"/>
    <property type="project" value="TreeGrafter"/>
</dbReference>
<dbReference type="GO" id="GO:0005737">
    <property type="term" value="C:cytoplasm"/>
    <property type="evidence" value="ECO:0007669"/>
    <property type="project" value="UniProtKB-SubCell"/>
</dbReference>
<dbReference type="AlphaFoldDB" id="A0A5B8NMM3"/>
<evidence type="ECO:0000256" key="5">
    <source>
        <dbReference type="ARBA" id="ARBA00022679"/>
    </source>
</evidence>
<evidence type="ECO:0000259" key="12">
    <source>
        <dbReference type="PROSITE" id="PS51163"/>
    </source>
</evidence>
<dbReference type="SUPFAM" id="SSF55821">
    <property type="entry name" value="YrdC/RibB"/>
    <property type="match status" value="1"/>
</dbReference>
<dbReference type="PROSITE" id="PS51163">
    <property type="entry name" value="YRDC"/>
    <property type="match status" value="1"/>
</dbReference>
<evidence type="ECO:0000313" key="13">
    <source>
        <dbReference type="EMBL" id="QDZ39369.1"/>
    </source>
</evidence>
<protein>
    <recommendedName>
        <fullName evidence="10">L-threonylcarbamoyladenylate synthase</fullName>
        <ecNumber evidence="3">2.7.7.87</ecNumber>
    </recommendedName>
    <alternativeName>
        <fullName evidence="10">L-threonylcarbamoyladenylate synthase</fullName>
    </alternativeName>
</protein>
<dbReference type="EMBL" id="CP042326">
    <property type="protein sequence ID" value="QDZ39369.1"/>
    <property type="molecule type" value="Genomic_DNA"/>
</dbReference>